<keyword evidence="3" id="KW-0496">Mitochondrion</keyword>
<dbReference type="PANTHER" id="PTHR43327:SF10">
    <property type="entry name" value="STOMATIN-LIKE PROTEIN 2, MITOCHONDRIAL"/>
    <property type="match status" value="1"/>
</dbReference>
<evidence type="ECO:0000259" key="5">
    <source>
        <dbReference type="SMART" id="SM00244"/>
    </source>
</evidence>
<protein>
    <recommendedName>
        <fullName evidence="5">Band 7 domain-containing protein</fullName>
    </recommendedName>
</protein>
<dbReference type="InterPro" id="IPR001107">
    <property type="entry name" value="Band_7"/>
</dbReference>
<comment type="subcellular location">
    <subcellularLocation>
        <location evidence="1">Mitochondrion</location>
    </subcellularLocation>
</comment>
<dbReference type="InterPro" id="IPR050710">
    <property type="entry name" value="Band7/mec-2_domain"/>
</dbReference>
<keyword evidence="7" id="KW-1185">Reference proteome</keyword>
<sequence length="682" mass="75967">LFLCTINIIIYNTSFFFCKNSVAIAGLLEHKPSVCGPLVAVRCKGSTPINTVIMFVPQQEAWIVERMGKFHRILEPGLNILIPVVDKVKYVQSLKEIAIDVPKQSAITSDNVTLSIDGVLYLRILNPYLASYGVEDPEFAITQLAQTTMRCDENKLFVTVINYGCETCTLTLREEQRLRVFENKVLRKIFGAKRDEVTGEWRKLHNTELHALYTSPDIIRTIKSRRLRWAGHVARMGESRNAYRVLVGRPEGKRPLGRPRRRWEDNIKMDLREVGYDGLILLRIGTNGGLISELGKISLDNVFRERESLNVSIVESINKASEAWGITCLRYEIRDIKLPSRVQEAMQMQVEAERKKRAAILESEGTREADINVAEGKRQARILASEAERQEQINKASGEAQAMLAIAEARAKGLELVAKPLKTKDGKNAASLNVAELYVHAFQKLAQKGNTLILPNNVGDVTSAVTQAMAVYNQLSRKNEDVQATPMNMNDKEECFSDRDDELSPFNPLPTKPLAIKPLEDSDAHTAADTLKSNSDLEAGFTATQDWLACCPTTTTTTAPAHLPLFFYNQTIVSREYNARNFYESPEDGTSRILWISPLLSMPQHMPQEADARATSGPNHGRLCSPSAGLANSHALCHRCVTVAQYPTGKSESTTRSREGDEAPTESSKCELLPVAKLRGGN</sequence>
<reference evidence="6 7" key="1">
    <citation type="journal article" date="2022" name="Allergy">
        <title>Genome assembly and annotation of Periplaneta americana reveal a comprehensive cockroach allergen profile.</title>
        <authorList>
            <person name="Wang L."/>
            <person name="Xiong Q."/>
            <person name="Saelim N."/>
            <person name="Wang L."/>
            <person name="Nong W."/>
            <person name="Wan A.T."/>
            <person name="Shi M."/>
            <person name="Liu X."/>
            <person name="Cao Q."/>
            <person name="Hui J.H.L."/>
            <person name="Sookrung N."/>
            <person name="Leung T.F."/>
            <person name="Tungtrongchitr A."/>
            <person name="Tsui S.K.W."/>
        </authorList>
    </citation>
    <scope>NUCLEOTIDE SEQUENCE [LARGE SCALE GENOMIC DNA]</scope>
    <source>
        <strain evidence="6">PWHHKU_190912</strain>
    </source>
</reference>
<dbReference type="Pfam" id="PF01145">
    <property type="entry name" value="Band_7"/>
    <property type="match status" value="2"/>
</dbReference>
<dbReference type="InterPro" id="IPR032435">
    <property type="entry name" value="STML2-like_C"/>
</dbReference>
<comment type="similarity">
    <text evidence="2">Belongs to the band 7/mec-2 family.</text>
</comment>
<comment type="caution">
    <text evidence="6">The sequence shown here is derived from an EMBL/GenBank/DDBJ whole genome shotgun (WGS) entry which is preliminary data.</text>
</comment>
<feature type="region of interest" description="Disordered" evidence="4">
    <location>
        <begin position="648"/>
        <end position="682"/>
    </location>
</feature>
<dbReference type="Pfam" id="PF16200">
    <property type="entry name" value="Band_7_C"/>
    <property type="match status" value="1"/>
</dbReference>
<dbReference type="Proteomes" id="UP001148838">
    <property type="component" value="Unassembled WGS sequence"/>
</dbReference>
<evidence type="ECO:0000313" key="6">
    <source>
        <dbReference type="EMBL" id="KAJ4434946.1"/>
    </source>
</evidence>
<accession>A0ABQ8SMJ3</accession>
<dbReference type="Gene3D" id="3.30.479.30">
    <property type="entry name" value="Band 7 domain"/>
    <property type="match status" value="2"/>
</dbReference>
<feature type="non-terminal residue" evidence="6">
    <location>
        <position position="1"/>
    </location>
</feature>
<dbReference type="PANTHER" id="PTHR43327">
    <property type="entry name" value="STOMATIN-LIKE PROTEIN 2, MITOCHONDRIAL"/>
    <property type="match status" value="1"/>
</dbReference>
<dbReference type="InterPro" id="IPR036013">
    <property type="entry name" value="Band_7/SPFH_dom_sf"/>
</dbReference>
<organism evidence="6 7">
    <name type="scientific">Periplaneta americana</name>
    <name type="common">American cockroach</name>
    <name type="synonym">Blatta americana</name>
    <dbReference type="NCBI Taxonomy" id="6978"/>
    <lineage>
        <taxon>Eukaryota</taxon>
        <taxon>Metazoa</taxon>
        <taxon>Ecdysozoa</taxon>
        <taxon>Arthropoda</taxon>
        <taxon>Hexapoda</taxon>
        <taxon>Insecta</taxon>
        <taxon>Pterygota</taxon>
        <taxon>Neoptera</taxon>
        <taxon>Polyneoptera</taxon>
        <taxon>Dictyoptera</taxon>
        <taxon>Blattodea</taxon>
        <taxon>Blattoidea</taxon>
        <taxon>Blattidae</taxon>
        <taxon>Blattinae</taxon>
        <taxon>Periplaneta</taxon>
    </lineage>
</organism>
<dbReference type="SMART" id="SM00244">
    <property type="entry name" value="PHB"/>
    <property type="match status" value="1"/>
</dbReference>
<dbReference type="SUPFAM" id="SSF117892">
    <property type="entry name" value="Band 7/SPFH domain"/>
    <property type="match status" value="2"/>
</dbReference>
<evidence type="ECO:0000256" key="4">
    <source>
        <dbReference type="SAM" id="MobiDB-lite"/>
    </source>
</evidence>
<evidence type="ECO:0000256" key="1">
    <source>
        <dbReference type="ARBA" id="ARBA00004173"/>
    </source>
</evidence>
<evidence type="ECO:0000256" key="3">
    <source>
        <dbReference type="ARBA" id="ARBA00023128"/>
    </source>
</evidence>
<evidence type="ECO:0000313" key="7">
    <source>
        <dbReference type="Proteomes" id="UP001148838"/>
    </source>
</evidence>
<evidence type="ECO:0000256" key="2">
    <source>
        <dbReference type="ARBA" id="ARBA00008164"/>
    </source>
</evidence>
<gene>
    <name evidence="6" type="ORF">ANN_23518</name>
</gene>
<dbReference type="InterPro" id="IPR001972">
    <property type="entry name" value="Stomatin_HflK_fam"/>
</dbReference>
<proteinExistence type="inferred from homology"/>
<name>A0ABQ8SMJ3_PERAM</name>
<feature type="domain" description="Band 7" evidence="5">
    <location>
        <begin position="51"/>
        <end position="350"/>
    </location>
</feature>
<dbReference type="PRINTS" id="PR00721">
    <property type="entry name" value="STOMATIN"/>
</dbReference>
<dbReference type="EMBL" id="JAJSOF020000025">
    <property type="protein sequence ID" value="KAJ4434946.1"/>
    <property type="molecule type" value="Genomic_DNA"/>
</dbReference>
<dbReference type="CDD" id="cd08829">
    <property type="entry name" value="SPFH_paraslipin"/>
    <property type="match status" value="1"/>
</dbReference>